<dbReference type="GO" id="GO:0003677">
    <property type="term" value="F:DNA binding"/>
    <property type="evidence" value="ECO:0007669"/>
    <property type="project" value="UniProtKB-UniRule"/>
</dbReference>
<feature type="domain" description="DNA polymerase III beta sliding clamp C-terminal" evidence="13">
    <location>
        <begin position="242"/>
        <end position="364"/>
    </location>
</feature>
<evidence type="ECO:0000256" key="9">
    <source>
        <dbReference type="ARBA" id="ARBA00023125"/>
    </source>
</evidence>
<dbReference type="EMBL" id="BMEL01000001">
    <property type="protein sequence ID" value="GGF13780.1"/>
    <property type="molecule type" value="Genomic_DNA"/>
</dbReference>
<evidence type="ECO:0000313" key="15">
    <source>
        <dbReference type="Proteomes" id="UP000660110"/>
    </source>
</evidence>
<dbReference type="SUPFAM" id="SSF55979">
    <property type="entry name" value="DNA clamp"/>
    <property type="match status" value="3"/>
</dbReference>
<dbReference type="CDD" id="cd00140">
    <property type="entry name" value="beta_clamp"/>
    <property type="match status" value="1"/>
</dbReference>
<dbReference type="SMART" id="SM00480">
    <property type="entry name" value="POL3Bc"/>
    <property type="match status" value="1"/>
</dbReference>
<name>A0A917AZX8_HALAA</name>
<evidence type="ECO:0000259" key="12">
    <source>
        <dbReference type="Pfam" id="PF02767"/>
    </source>
</evidence>
<dbReference type="Gene3D" id="3.70.10.10">
    <property type="match status" value="1"/>
</dbReference>
<dbReference type="Proteomes" id="UP000660110">
    <property type="component" value="Unassembled WGS sequence"/>
</dbReference>
<keyword evidence="4 10" id="KW-0963">Cytoplasm</keyword>
<dbReference type="InterPro" id="IPR022637">
    <property type="entry name" value="DNA_polIII_beta_cen"/>
</dbReference>
<evidence type="ECO:0000256" key="10">
    <source>
        <dbReference type="PIRNR" id="PIRNR000804"/>
    </source>
</evidence>
<keyword evidence="8 10" id="KW-0239">DNA-directed DNA polymerase</keyword>
<dbReference type="InterPro" id="IPR022635">
    <property type="entry name" value="DNA_polIII_beta_C"/>
</dbReference>
<keyword evidence="6 10" id="KW-0548">Nucleotidyltransferase</keyword>
<organism evidence="14 15">
    <name type="scientific">Halobacillus andaensis</name>
    <dbReference type="NCBI Taxonomy" id="1176239"/>
    <lineage>
        <taxon>Bacteria</taxon>
        <taxon>Bacillati</taxon>
        <taxon>Bacillota</taxon>
        <taxon>Bacilli</taxon>
        <taxon>Bacillales</taxon>
        <taxon>Bacillaceae</taxon>
        <taxon>Halobacillus</taxon>
    </lineage>
</organism>
<dbReference type="AlphaFoldDB" id="A0A917AZX8"/>
<evidence type="ECO:0000256" key="3">
    <source>
        <dbReference type="ARBA" id="ARBA00021035"/>
    </source>
</evidence>
<evidence type="ECO:0000256" key="5">
    <source>
        <dbReference type="ARBA" id="ARBA00022679"/>
    </source>
</evidence>
<keyword evidence="15" id="KW-1185">Reference proteome</keyword>
<dbReference type="PIRSF" id="PIRSF000804">
    <property type="entry name" value="DNA_pol_III_b"/>
    <property type="match status" value="1"/>
</dbReference>
<evidence type="ECO:0000256" key="7">
    <source>
        <dbReference type="ARBA" id="ARBA00022705"/>
    </source>
</evidence>
<evidence type="ECO:0000256" key="8">
    <source>
        <dbReference type="ARBA" id="ARBA00022932"/>
    </source>
</evidence>
<evidence type="ECO:0000256" key="4">
    <source>
        <dbReference type="ARBA" id="ARBA00022490"/>
    </source>
</evidence>
<sequence length="365" mass="41010">MEFTIEASSLSEALRDITRSTSNKAVTDIHSGIKLEAASGSLTVAAVNAQYYVQKRISSVEIAEEGSIVLPGKLFTEVVKRMTGNLLLRTYQFRTEIISEDLKTHMNGIDPQEFPQLPQQEGETTFFLSNQTITDLIDGTAFAVSTNESKPVLTGVRWDVSERHIHSVATNSHRLAQLHKSVEGKKEVQATIPVMTLKELKKLMKQEEEIEVSVGPTSVRFSSEDFLLHSRIIEGNYPSVEKLFPKEVTTRFTINKNNLHKSVDRATLFASEWRHCNVNFETSTEGKLRVYANASELGETEEFLPIEKFEGDLIKIACDGRFFMEALQSMHSEDIQISMSGDKRPIIIRPTNGDKHVHLISPVRS</sequence>
<dbReference type="RefSeq" id="WP_188376406.1">
    <property type="nucleotide sequence ID" value="NZ_BMEL01000001.1"/>
</dbReference>
<comment type="function">
    <text evidence="10">Confers DNA tethering and processivity to DNA polymerases and other proteins. Acts as a clamp, forming a ring around DNA (a reaction catalyzed by the clamp-loading complex) which diffuses in an ATP-independent manner freely and bidirectionally along dsDNA. Initially characterized for its ability to contact the catalytic subunit of DNA polymerase III (Pol III), a complex, multichain enzyme responsible for most of the replicative synthesis in bacteria; Pol III exhibits 3'-5' exonuclease proofreading activity. The beta chain is required for initiation of replication as well as for processivity of DNA replication.</text>
</comment>
<evidence type="ECO:0000256" key="2">
    <source>
        <dbReference type="ARBA" id="ARBA00010752"/>
    </source>
</evidence>
<protein>
    <recommendedName>
        <fullName evidence="3 10">Beta sliding clamp</fullName>
    </recommendedName>
</protein>
<gene>
    <name evidence="14" type="primary">dnaN</name>
    <name evidence="14" type="ORF">GCM10010954_10650</name>
</gene>
<evidence type="ECO:0000256" key="6">
    <source>
        <dbReference type="ARBA" id="ARBA00022695"/>
    </source>
</evidence>
<dbReference type="Pfam" id="PF02767">
    <property type="entry name" value="DNA_pol3_beta_2"/>
    <property type="match status" value="1"/>
</dbReference>
<dbReference type="InterPro" id="IPR046938">
    <property type="entry name" value="DNA_clamp_sf"/>
</dbReference>
<dbReference type="PANTHER" id="PTHR30478">
    <property type="entry name" value="DNA POLYMERASE III SUBUNIT BETA"/>
    <property type="match status" value="1"/>
</dbReference>
<keyword evidence="5 10" id="KW-0808">Transferase</keyword>
<accession>A0A917AZX8</accession>
<reference evidence="14" key="1">
    <citation type="journal article" date="2014" name="Int. J. Syst. Evol. Microbiol.">
        <title>Complete genome sequence of Corynebacterium casei LMG S-19264T (=DSM 44701T), isolated from a smear-ripened cheese.</title>
        <authorList>
            <consortium name="US DOE Joint Genome Institute (JGI-PGF)"/>
            <person name="Walter F."/>
            <person name="Albersmeier A."/>
            <person name="Kalinowski J."/>
            <person name="Ruckert C."/>
        </authorList>
    </citation>
    <scope>NUCLEOTIDE SEQUENCE</scope>
    <source>
        <strain evidence="14">CGMCC 1.12153</strain>
    </source>
</reference>
<evidence type="ECO:0000259" key="13">
    <source>
        <dbReference type="Pfam" id="PF02768"/>
    </source>
</evidence>
<feature type="domain" description="DNA polymerase III beta sliding clamp N-terminal" evidence="11">
    <location>
        <begin position="1"/>
        <end position="118"/>
    </location>
</feature>
<proteinExistence type="inferred from homology"/>
<feature type="domain" description="DNA polymerase III beta sliding clamp central" evidence="12">
    <location>
        <begin position="129"/>
        <end position="238"/>
    </location>
</feature>
<evidence type="ECO:0000259" key="11">
    <source>
        <dbReference type="Pfam" id="PF00712"/>
    </source>
</evidence>
<dbReference type="PANTHER" id="PTHR30478:SF0">
    <property type="entry name" value="BETA SLIDING CLAMP"/>
    <property type="match status" value="1"/>
</dbReference>
<dbReference type="Gene3D" id="3.10.150.10">
    <property type="entry name" value="DNA Polymerase III, subunit A, domain 2"/>
    <property type="match status" value="1"/>
</dbReference>
<dbReference type="Pfam" id="PF00712">
    <property type="entry name" value="DNA_pol3_beta"/>
    <property type="match status" value="1"/>
</dbReference>
<dbReference type="GO" id="GO:0009360">
    <property type="term" value="C:DNA polymerase III complex"/>
    <property type="evidence" value="ECO:0007669"/>
    <property type="project" value="InterPro"/>
</dbReference>
<dbReference type="GO" id="GO:0005737">
    <property type="term" value="C:cytoplasm"/>
    <property type="evidence" value="ECO:0007669"/>
    <property type="project" value="UniProtKB-SubCell"/>
</dbReference>
<comment type="caution">
    <text evidence="14">The sequence shown here is derived from an EMBL/GenBank/DDBJ whole genome shotgun (WGS) entry which is preliminary data.</text>
</comment>
<comment type="subcellular location">
    <subcellularLocation>
        <location evidence="1 10">Cytoplasm</location>
    </subcellularLocation>
</comment>
<comment type="similarity">
    <text evidence="2 10">Belongs to the beta sliding clamp family.</text>
</comment>
<evidence type="ECO:0000256" key="1">
    <source>
        <dbReference type="ARBA" id="ARBA00004496"/>
    </source>
</evidence>
<reference evidence="14" key="2">
    <citation type="submission" date="2020-09" db="EMBL/GenBank/DDBJ databases">
        <authorList>
            <person name="Sun Q."/>
            <person name="Zhou Y."/>
        </authorList>
    </citation>
    <scope>NUCLEOTIDE SEQUENCE</scope>
    <source>
        <strain evidence="14">CGMCC 1.12153</strain>
    </source>
</reference>
<dbReference type="InterPro" id="IPR022634">
    <property type="entry name" value="DNA_polIII_beta_N"/>
</dbReference>
<keyword evidence="7 10" id="KW-0235">DNA replication</keyword>
<dbReference type="InterPro" id="IPR001001">
    <property type="entry name" value="DNA_polIII_beta"/>
</dbReference>
<keyword evidence="9" id="KW-0238">DNA-binding</keyword>
<dbReference type="Pfam" id="PF02768">
    <property type="entry name" value="DNA_pol3_beta_3"/>
    <property type="match status" value="1"/>
</dbReference>
<dbReference type="NCBIfam" id="TIGR00663">
    <property type="entry name" value="dnan"/>
    <property type="match status" value="1"/>
</dbReference>
<evidence type="ECO:0000313" key="14">
    <source>
        <dbReference type="EMBL" id="GGF13780.1"/>
    </source>
</evidence>
<dbReference type="GO" id="GO:0008408">
    <property type="term" value="F:3'-5' exonuclease activity"/>
    <property type="evidence" value="ECO:0007669"/>
    <property type="project" value="InterPro"/>
</dbReference>
<dbReference type="GO" id="GO:0003887">
    <property type="term" value="F:DNA-directed DNA polymerase activity"/>
    <property type="evidence" value="ECO:0007669"/>
    <property type="project" value="UniProtKB-UniRule"/>
</dbReference>
<dbReference type="GO" id="GO:0006271">
    <property type="term" value="P:DNA strand elongation involved in DNA replication"/>
    <property type="evidence" value="ECO:0007669"/>
    <property type="project" value="TreeGrafter"/>
</dbReference>
<comment type="subunit">
    <text evidence="10">Forms a ring-shaped head-to-tail homodimer around DNA.</text>
</comment>